<dbReference type="Proteomes" id="UP000315295">
    <property type="component" value="Unassembled WGS sequence"/>
</dbReference>
<dbReference type="AlphaFoldDB" id="A0A540MY04"/>
<evidence type="ECO:0008006" key="3">
    <source>
        <dbReference type="Google" id="ProtNLM"/>
    </source>
</evidence>
<organism evidence="1 2">
    <name type="scientific">Malus baccata</name>
    <name type="common">Siberian crab apple</name>
    <name type="synonym">Pyrus baccata</name>
    <dbReference type="NCBI Taxonomy" id="106549"/>
    <lineage>
        <taxon>Eukaryota</taxon>
        <taxon>Viridiplantae</taxon>
        <taxon>Streptophyta</taxon>
        <taxon>Embryophyta</taxon>
        <taxon>Tracheophyta</taxon>
        <taxon>Spermatophyta</taxon>
        <taxon>Magnoliopsida</taxon>
        <taxon>eudicotyledons</taxon>
        <taxon>Gunneridae</taxon>
        <taxon>Pentapetalae</taxon>
        <taxon>rosids</taxon>
        <taxon>fabids</taxon>
        <taxon>Rosales</taxon>
        <taxon>Rosaceae</taxon>
        <taxon>Amygdaloideae</taxon>
        <taxon>Maleae</taxon>
        <taxon>Malus</taxon>
    </lineage>
</organism>
<evidence type="ECO:0000313" key="2">
    <source>
        <dbReference type="Proteomes" id="UP000315295"/>
    </source>
</evidence>
<dbReference type="GO" id="GO:0005829">
    <property type="term" value="C:cytosol"/>
    <property type="evidence" value="ECO:0007669"/>
    <property type="project" value="TreeGrafter"/>
</dbReference>
<proteinExistence type="predicted"/>
<accession>A0A540MY04</accession>
<dbReference type="InterPro" id="IPR016084">
    <property type="entry name" value="Haem_Oase-like_multi-hlx"/>
</dbReference>
<sequence>MALPPPKSAMAFAVVDNEVGLARRFWIKFKRESIFAKYTPFTLCLAAGNLKIKTFCDYIAQDVHFLKAFAQAYELAEDFADDDDAKPVIFELRRAILQEMKTHDSFVKV</sequence>
<dbReference type="Gene3D" id="1.20.910.10">
    <property type="entry name" value="Heme oxygenase-like"/>
    <property type="match status" value="1"/>
</dbReference>
<dbReference type="InterPro" id="IPR050967">
    <property type="entry name" value="Thiamine_Salvage_TenA"/>
</dbReference>
<keyword evidence="2" id="KW-1185">Reference proteome</keyword>
<dbReference type="PANTHER" id="PTHR43198:SF2">
    <property type="entry name" value="SI:CH1073-67J19.1-RELATED"/>
    <property type="match status" value="1"/>
</dbReference>
<gene>
    <name evidence="1" type="ORF">C1H46_010775</name>
</gene>
<dbReference type="EMBL" id="VIEB01000152">
    <property type="protein sequence ID" value="TQE03644.1"/>
    <property type="molecule type" value="Genomic_DNA"/>
</dbReference>
<dbReference type="SUPFAM" id="SSF48613">
    <property type="entry name" value="Heme oxygenase-like"/>
    <property type="match status" value="1"/>
</dbReference>
<protein>
    <recommendedName>
        <fullName evidence="3">Thiaminase-2/PQQC domain-containing protein</fullName>
    </recommendedName>
</protein>
<dbReference type="PANTHER" id="PTHR43198">
    <property type="entry name" value="BIFUNCTIONAL TH2 PROTEIN"/>
    <property type="match status" value="1"/>
</dbReference>
<evidence type="ECO:0000313" key="1">
    <source>
        <dbReference type="EMBL" id="TQE03644.1"/>
    </source>
</evidence>
<reference evidence="1 2" key="1">
    <citation type="journal article" date="2019" name="G3 (Bethesda)">
        <title>Sequencing of a Wild Apple (Malus baccata) Genome Unravels the Differences Between Cultivated and Wild Apple Species Regarding Disease Resistance and Cold Tolerance.</title>
        <authorList>
            <person name="Chen X."/>
        </authorList>
    </citation>
    <scope>NUCLEOTIDE SEQUENCE [LARGE SCALE GENOMIC DNA]</scope>
    <source>
        <strain evidence="2">cv. Shandingzi</strain>
        <tissue evidence="1">Leaves</tissue>
    </source>
</reference>
<dbReference type="STRING" id="106549.A0A540MY04"/>
<name>A0A540MY04_MALBA</name>
<comment type="caution">
    <text evidence="1">The sequence shown here is derived from an EMBL/GenBank/DDBJ whole genome shotgun (WGS) entry which is preliminary data.</text>
</comment>